<evidence type="ECO:0000313" key="1">
    <source>
        <dbReference type="EMBL" id="CEK42108.1"/>
    </source>
</evidence>
<sequence length="175" mass="19247">MTQSLVDTIDQTVPATYAEYLMPWRLLSGMAGGGRFASLVNDVRNRRLEQLGDPLSEDQWDKLILRLTEHFGNVSDGQAELIRQACQKACTPEGVDGKTIWATLSAAQVQGALYASGKLEFFLLPQSEWIEAVLADESLLLPAFDKKTDTIMRFIKLVAHSDLTGVTVSPTSTTD</sequence>
<dbReference type="AlphaFoldDB" id="A0A0G4E528"/>
<name>A0A0G4E528_PSEFS</name>
<gene>
    <name evidence="1" type="ORF">PQBR57_0155</name>
</gene>
<accession>A0A0G4E528</accession>
<organism evidence="1">
    <name type="scientific">Pseudomonas fluorescens (strain SBW25)</name>
    <dbReference type="NCBI Taxonomy" id="216595"/>
    <lineage>
        <taxon>Bacteria</taxon>
        <taxon>Pseudomonadati</taxon>
        <taxon>Pseudomonadota</taxon>
        <taxon>Gammaproteobacteria</taxon>
        <taxon>Pseudomonadales</taxon>
        <taxon>Pseudomonadaceae</taxon>
        <taxon>Pseudomonas</taxon>
    </lineage>
</organism>
<dbReference type="EMBL" id="LN713926">
    <property type="protein sequence ID" value="CEK42108.1"/>
    <property type="molecule type" value="Genomic_DNA"/>
</dbReference>
<keyword evidence="1" id="KW-0614">Plasmid</keyword>
<dbReference type="RefSeq" id="WP_192963306.1">
    <property type="nucleotide sequence ID" value="NZ_LN713926.1"/>
</dbReference>
<reference evidence="1" key="2">
    <citation type="submission" date="2015-06" db="EMBL/GenBank/DDBJ databases">
        <title>Environmentally co-occuring mercury resistance plasmids are genetically and phenotypically diverse and confer variable context-dependent fitness effects.</title>
        <authorList>
            <person name="Hall J.P.J."/>
            <person name="Harrison E."/>
            <person name="Lilley A.K."/>
            <person name="Paterson S."/>
            <person name="Spiers A.J."/>
            <person name="Brockhurst M.A."/>
        </authorList>
    </citation>
    <scope>NUCLEOTIDE SEQUENCE [LARGE SCALE GENOMIC DNA]</scope>
    <source>
        <strain evidence="1">SBW25</strain>
        <plasmid evidence="1">pQBR57</plasmid>
    </source>
</reference>
<protein>
    <submittedName>
        <fullName evidence="1">Uncharacterized protein</fullName>
    </submittedName>
</protein>
<proteinExistence type="predicted"/>
<geneLocation type="plasmid" evidence="1">
    <name>pQBR57</name>
</geneLocation>
<reference evidence="1" key="1">
    <citation type="submission" date="2014-12" db="EMBL/GenBank/DDBJ databases">
        <authorList>
            <person name="Hall J."/>
        </authorList>
    </citation>
    <scope>NUCLEOTIDE SEQUENCE [LARGE SCALE GENOMIC DNA]</scope>
    <source>
        <strain evidence="1">SBW25</strain>
        <plasmid evidence="1">pQBR57</plasmid>
    </source>
</reference>